<dbReference type="Proteomes" id="UP001377830">
    <property type="component" value="Chromosome"/>
</dbReference>
<dbReference type="InterPro" id="IPR032568">
    <property type="entry name" value="DUF4926"/>
</dbReference>
<dbReference type="EMBL" id="AP028908">
    <property type="protein sequence ID" value="BES84223.1"/>
    <property type="molecule type" value="Genomic_DNA"/>
</dbReference>
<evidence type="ECO:0008006" key="3">
    <source>
        <dbReference type="Google" id="ProtNLM"/>
    </source>
</evidence>
<evidence type="ECO:0000313" key="2">
    <source>
        <dbReference type="Proteomes" id="UP001377830"/>
    </source>
</evidence>
<dbReference type="RefSeq" id="WP_261849926.1">
    <property type="nucleotide sequence ID" value="NZ_AP028908.1"/>
</dbReference>
<accession>A0AAN0MKT1</accession>
<gene>
    <name evidence="1" type="ORF">PEC302110_13200</name>
</gene>
<name>A0AAN0MKT1_9GAMM</name>
<dbReference type="AlphaFoldDB" id="A0AAN0MKT1"/>
<keyword evidence="2" id="KW-1185">Reference proteome</keyword>
<evidence type="ECO:0000313" key="1">
    <source>
        <dbReference type="EMBL" id="BES84223.1"/>
    </source>
</evidence>
<sequence length="87" mass="9798">MKLGKPLSMVKKSNDEILKGNNELFFIRCDFFKNNFPGKGLKKGMLGAIIHIYNEPSPEYEIAFCDDNGETLVCITLTLDCFSAVNF</sequence>
<dbReference type="KEGG" id="parl:PEC302110_13200"/>
<reference evidence="2" key="1">
    <citation type="journal article" date="2024" name="Int. J. Syst. Evol. Microbiol.">
        <title>Pectobacterium araliae sp. nov., a pathogen causing bacterial soft rot of Japanese angelica tree in Japan.</title>
        <authorList>
            <person name="Sawada H."/>
            <person name="Someya N."/>
            <person name="Morohoshi T."/>
            <person name="Ono M."/>
            <person name="Satou M."/>
        </authorList>
    </citation>
    <scope>NUCLEOTIDE SEQUENCE [LARGE SCALE GENOMIC DNA]</scope>
    <source>
        <strain evidence="2">MAFF 302110</strain>
    </source>
</reference>
<organism evidence="1 2">
    <name type="scientific">Pectobacterium araliae</name>
    <dbReference type="NCBI Taxonomy" id="3073862"/>
    <lineage>
        <taxon>Bacteria</taxon>
        <taxon>Pseudomonadati</taxon>
        <taxon>Pseudomonadota</taxon>
        <taxon>Gammaproteobacteria</taxon>
        <taxon>Enterobacterales</taxon>
        <taxon>Pectobacteriaceae</taxon>
        <taxon>Pectobacterium</taxon>
    </lineage>
</organism>
<protein>
    <recommendedName>
        <fullName evidence="3">DUF4926 domain-containing protein</fullName>
    </recommendedName>
</protein>
<dbReference type="Pfam" id="PF16277">
    <property type="entry name" value="DUF4926"/>
    <property type="match status" value="1"/>
</dbReference>
<proteinExistence type="predicted"/>